<dbReference type="Pfam" id="PF22073">
    <property type="entry name" value="Cep192_D4"/>
    <property type="match status" value="1"/>
</dbReference>
<dbReference type="InterPro" id="IPR054088">
    <property type="entry name" value="Cep192-like_D8"/>
</dbReference>
<dbReference type="Pfam" id="PF22064">
    <property type="entry name" value="Cep192_D2"/>
    <property type="match status" value="1"/>
</dbReference>
<dbReference type="Pfam" id="PF22060">
    <property type="entry name" value="Cep192_D1"/>
    <property type="match status" value="1"/>
</dbReference>
<evidence type="ECO:0000259" key="6">
    <source>
        <dbReference type="Pfam" id="PF22073"/>
    </source>
</evidence>
<proteinExistence type="predicted"/>
<feature type="domain" description="Cep192-like" evidence="4">
    <location>
        <begin position="1444"/>
        <end position="1542"/>
    </location>
</feature>
<reference evidence="8" key="1">
    <citation type="submission" date="2025-08" db="UniProtKB">
        <authorList>
            <consortium name="Ensembl"/>
        </authorList>
    </citation>
    <scope>IDENTIFICATION</scope>
</reference>
<dbReference type="InterPro" id="IPR054090">
    <property type="entry name" value="Cep192_Spd-2-like_dom"/>
</dbReference>
<evidence type="ECO:0000259" key="4">
    <source>
        <dbReference type="Pfam" id="PF22066"/>
    </source>
</evidence>
<dbReference type="GO" id="GO:0051298">
    <property type="term" value="P:centrosome duplication"/>
    <property type="evidence" value="ECO:0007669"/>
    <property type="project" value="InterPro"/>
</dbReference>
<dbReference type="Pfam" id="PF22065">
    <property type="entry name" value="Cep192_D7"/>
    <property type="match status" value="1"/>
</dbReference>
<dbReference type="GO" id="GO:0005737">
    <property type="term" value="C:cytoplasm"/>
    <property type="evidence" value="ECO:0007669"/>
    <property type="project" value="TreeGrafter"/>
</dbReference>
<dbReference type="GO" id="GO:0090222">
    <property type="term" value="P:centrosome-templated microtubule nucleation"/>
    <property type="evidence" value="ECO:0007669"/>
    <property type="project" value="InterPro"/>
</dbReference>
<protein>
    <submittedName>
        <fullName evidence="8">Centrosomal protein 192</fullName>
    </submittedName>
</protein>
<dbReference type="InterPro" id="IPR057665">
    <property type="entry name" value="CEP192_PLK4_bind"/>
</dbReference>
<feature type="domain" description="Cep192-like" evidence="1">
    <location>
        <begin position="501"/>
        <end position="618"/>
    </location>
</feature>
<dbReference type="Pfam" id="PF22066">
    <property type="entry name" value="Cep192_D8"/>
    <property type="match status" value="1"/>
</dbReference>
<feature type="domain" description="Cep192-like" evidence="3">
    <location>
        <begin position="1297"/>
        <end position="1400"/>
    </location>
</feature>
<dbReference type="InterPro" id="IPR039103">
    <property type="entry name" value="Spd-2/CEP192"/>
</dbReference>
<dbReference type="InterPro" id="IPR054089">
    <property type="entry name" value="Cep192-like_D3"/>
</dbReference>
<sequence>MESFRNIADETFPSFLGNSLNSSASILVENVTISSNPGLPVAASTVAKNKAGHDSRVNEMFSFVSIDDDIDDEEFFDNQLEAYFEQLIPPGVIRGDNDIGKLSDCCTALKLSENGLLQVSLRWNSKPSIPNSCETQYIVYQNEEGKWVTDLAYYTSFDEEQDLNLSEDDKINEFITGSEAAAMIAQDQEEFEKTHRLLQAEKVDILNASEVANSSWKSAGSCLLPKMSDVSKDASYLRLSLGEFFGQRSEALGCLGGGSDVKRPSFGYHITSPKTRQPVALLRQFDASVGDTTQETSQFSEAFPGNYRDGVNEDKLEGGLSNHSDSVLSISTIASAIANASCSADPSQLAAMMMTLSNKNRNKRFLPGIVKEMELTADQALSSHVENSTFDMEKYLKKTDEIGHESERESIVKLETSARSSMSESSLLGKVKNKETLVEDFLNDHNEQQLTEKQFLDYFNAENGTQNISSSSDKAFLKQIDKLEVRDSLSDALFRILGTNSMPEELKFPNACCVGIASQTALSIFNPTERWLQVSIGILSISVNGEKVDPAKYQCLVFKNKTIVGPHSTDDLKILFLPCHSGIFQCILSVSSWPLPADAETVVQAEALASRVVLTAVAENPNLEVETGKQDYLDFGDLTSGSWKALPLKIINKTHAFVPIRLIINANAVAWRCFTFSKEPVNSSNEDTVSQVAAPSVVNHVIHASYDGQDPEVLTVWVLFHAPKKQISSSDALGPAEEFLARVDVEVDSPGPSSVIESIPLRARAGTARIHAPKDLQTIHLSASVGSTAKQQLPLKNAGNIGVNLKLKVGQDSCFSVEPDDLFLLPGEEQEVTVNFSPKNVTSTQSVLKILVLPSGPQYEVVIKGEMESVKNRPVSTVVADIPPILSNKQFIAWGGVKLGESVQQKLTLRNNSPSVTQHLRLVIRGQDQDCFQLQSIFGSEERLTSNWELKIRPKEDTNIYLMFTPTRVTCFFAKLEIKQLGIRSQPGIKFTIPLSGYGGTSSIILESVKKLSDSYTLTLDELLPSRLKRVSFRIRNTGSRAAYVKALCFANLQTKTVVDPQVMTVSPEKFILTEGTHEVSILPDYEQVERNFLKPKTLLSTICFFCGDEISRQRYLCDIPRGTNDIRLFYANMRKIILTVVGYFVVNRDVFQQSPGHHLESIRSENAARLINATLDVLPVKGPQGPPLPVKTNDEVQNKMDAQQTWAVKPEHLILLPPSISGTADTGHVQIVNNSNRMLTFELSWPAHCLTITPQHGVIEPESRALILVSPNPSLATKPSVIPWSGLIYIHCDNEQKVSESYLEMENKGDESVRWNLSSFTPPYVKAMDGTGSVYRATYSAFRCYRVSGTLEAHGKEKVSLMFLPRESGDYSQFWDLECHPVEKPSWKHKLRFQLSGTGTKAENTAAVGRASADTLIEAGSPVIPKRKVCSKACTTKAGLSEITRGVYAPEDLYTFLPTRIGESRTLKVNLRNNSFRTHLLKFLSPNEPFYIKHSKYSLRSHHYINVPVQFKPQAEGIFEGLLAVHTTKYGCINIRLCGKAIAKE</sequence>
<organism evidence="8 9">
    <name type="scientific">Chrysolophus pictus</name>
    <name type="common">Golden pheasant</name>
    <name type="synonym">Phasianus pictus</name>
    <dbReference type="NCBI Taxonomy" id="9089"/>
    <lineage>
        <taxon>Eukaryota</taxon>
        <taxon>Metazoa</taxon>
        <taxon>Chordata</taxon>
        <taxon>Craniata</taxon>
        <taxon>Vertebrata</taxon>
        <taxon>Euteleostomi</taxon>
        <taxon>Archelosauria</taxon>
        <taxon>Archosauria</taxon>
        <taxon>Dinosauria</taxon>
        <taxon>Saurischia</taxon>
        <taxon>Theropoda</taxon>
        <taxon>Coelurosauria</taxon>
        <taxon>Aves</taxon>
        <taxon>Neognathae</taxon>
        <taxon>Galloanserae</taxon>
        <taxon>Galliformes</taxon>
        <taxon>Phasianidae</taxon>
        <taxon>Phasianinae</taxon>
        <taxon>Chrysolophus</taxon>
    </lineage>
</organism>
<dbReference type="InterPro" id="IPR054091">
    <property type="entry name" value="Cep192-like_D5"/>
</dbReference>
<feature type="domain" description="Cep192-like" evidence="7">
    <location>
        <begin position="1006"/>
        <end position="1116"/>
    </location>
</feature>
<dbReference type="Pfam" id="PF25763">
    <property type="entry name" value="Aurora-A_bind_CEP192"/>
    <property type="match status" value="1"/>
</dbReference>
<evidence type="ECO:0000259" key="2">
    <source>
        <dbReference type="Pfam" id="PF22064"/>
    </source>
</evidence>
<feature type="domain" description="Cep192/Spd-2-like" evidence="6">
    <location>
        <begin position="883"/>
        <end position="1000"/>
    </location>
</feature>
<accession>A0A8C3KTX4</accession>
<name>A0A8C3KTX4_CHRPC</name>
<dbReference type="InterPro" id="IPR013783">
    <property type="entry name" value="Ig-like_fold"/>
</dbReference>
<dbReference type="Proteomes" id="UP000694543">
    <property type="component" value="Unplaced"/>
</dbReference>
<evidence type="ECO:0000313" key="8">
    <source>
        <dbReference type="Ensembl" id="ENSCPIP00010000816.1"/>
    </source>
</evidence>
<evidence type="ECO:0000259" key="7">
    <source>
        <dbReference type="Pfam" id="PF22074"/>
    </source>
</evidence>
<dbReference type="GO" id="GO:0071539">
    <property type="term" value="P:protein localization to centrosome"/>
    <property type="evidence" value="ECO:0007669"/>
    <property type="project" value="InterPro"/>
</dbReference>
<evidence type="ECO:0000313" key="9">
    <source>
        <dbReference type="Proteomes" id="UP000694543"/>
    </source>
</evidence>
<dbReference type="GO" id="GO:0019901">
    <property type="term" value="F:protein kinase binding"/>
    <property type="evidence" value="ECO:0007669"/>
    <property type="project" value="TreeGrafter"/>
</dbReference>
<feature type="domain" description="Cep192-like" evidence="2">
    <location>
        <begin position="620"/>
        <end position="768"/>
    </location>
</feature>
<dbReference type="GO" id="GO:0005814">
    <property type="term" value="C:centriole"/>
    <property type="evidence" value="ECO:0007669"/>
    <property type="project" value="TreeGrafter"/>
</dbReference>
<evidence type="ECO:0000259" key="1">
    <source>
        <dbReference type="Pfam" id="PF22060"/>
    </source>
</evidence>
<dbReference type="Pfam" id="PF22067">
    <property type="entry name" value="Cep192_D3"/>
    <property type="match status" value="1"/>
</dbReference>
<keyword evidence="9" id="KW-1185">Reference proteome</keyword>
<dbReference type="InterPro" id="IPR054085">
    <property type="entry name" value="Cep192-like_D1"/>
</dbReference>
<dbReference type="InterPro" id="IPR057662">
    <property type="entry name" value="CEP192_Aurora-A_bind"/>
</dbReference>
<feature type="domain" description="Cep192-like" evidence="5">
    <location>
        <begin position="771"/>
        <end position="867"/>
    </location>
</feature>
<dbReference type="PANTHER" id="PTHR16029:SF11">
    <property type="entry name" value="CENTROSOMAL PROTEIN OF 192 KDA"/>
    <property type="match status" value="1"/>
</dbReference>
<dbReference type="PANTHER" id="PTHR16029">
    <property type="entry name" value="CENTROSOMAL PROTEIN OF 192 KDA"/>
    <property type="match status" value="1"/>
</dbReference>
<dbReference type="GO" id="GO:0000242">
    <property type="term" value="C:pericentriolar material"/>
    <property type="evidence" value="ECO:0007669"/>
    <property type="project" value="TreeGrafter"/>
</dbReference>
<dbReference type="InterPro" id="IPR054086">
    <property type="entry name" value="Cep192-like_D2"/>
</dbReference>
<dbReference type="Pfam" id="PF22074">
    <property type="entry name" value="Cep192_D5"/>
    <property type="match status" value="1"/>
</dbReference>
<evidence type="ECO:0000259" key="3">
    <source>
        <dbReference type="Pfam" id="PF22065"/>
    </source>
</evidence>
<dbReference type="Ensembl" id="ENSCPIT00010000959.1">
    <property type="protein sequence ID" value="ENSCPIP00010000816.1"/>
    <property type="gene ID" value="ENSCPIG00010000659.1"/>
</dbReference>
<dbReference type="GO" id="GO:0090307">
    <property type="term" value="P:mitotic spindle assembly"/>
    <property type="evidence" value="ECO:0007669"/>
    <property type="project" value="TreeGrafter"/>
</dbReference>
<evidence type="ECO:0000259" key="5">
    <source>
        <dbReference type="Pfam" id="PF22067"/>
    </source>
</evidence>
<dbReference type="InterPro" id="IPR054087">
    <property type="entry name" value="Cep192-like_D7"/>
</dbReference>
<reference evidence="8" key="2">
    <citation type="submission" date="2025-09" db="UniProtKB">
        <authorList>
            <consortium name="Ensembl"/>
        </authorList>
    </citation>
    <scope>IDENTIFICATION</scope>
</reference>
<dbReference type="Pfam" id="PF25765">
    <property type="entry name" value="PLK4_bind_CEP192"/>
    <property type="match status" value="1"/>
</dbReference>
<dbReference type="Gene3D" id="2.60.40.10">
    <property type="entry name" value="Immunoglobulins"/>
    <property type="match status" value="3"/>
</dbReference>